<dbReference type="InterPro" id="IPR014919">
    <property type="entry name" value="XisH"/>
</dbReference>
<dbReference type="EMBL" id="JAYGIE010000001">
    <property type="protein sequence ID" value="MEA5475992.1"/>
    <property type="molecule type" value="Genomic_DNA"/>
</dbReference>
<dbReference type="Proteomes" id="UP001301388">
    <property type="component" value="Unassembled WGS sequence"/>
</dbReference>
<dbReference type="RefSeq" id="WP_323258845.1">
    <property type="nucleotide sequence ID" value="NZ_JAYGIE010000001.1"/>
</dbReference>
<keyword evidence="2" id="KW-1185">Reference proteome</keyword>
<gene>
    <name evidence="1" type="ORF">VB774_00015</name>
</gene>
<dbReference type="CDD" id="cd22366">
    <property type="entry name" value="XisH-like"/>
    <property type="match status" value="1"/>
</dbReference>
<dbReference type="Pfam" id="PF08814">
    <property type="entry name" value="XisH"/>
    <property type="match status" value="1"/>
</dbReference>
<dbReference type="InterPro" id="IPR011856">
    <property type="entry name" value="tRNA_endonuc-like_dom_sf"/>
</dbReference>
<proteinExistence type="predicted"/>
<protein>
    <submittedName>
        <fullName evidence="1">Element excision factor XisH family protein</fullName>
    </submittedName>
</protein>
<dbReference type="Gene3D" id="3.40.1350.10">
    <property type="match status" value="1"/>
</dbReference>
<evidence type="ECO:0000313" key="2">
    <source>
        <dbReference type="Proteomes" id="UP001301388"/>
    </source>
</evidence>
<organism evidence="1 2">
    <name type="scientific">Pseudanabaena galeata UHCC 0370</name>
    <dbReference type="NCBI Taxonomy" id="3110310"/>
    <lineage>
        <taxon>Bacteria</taxon>
        <taxon>Bacillati</taxon>
        <taxon>Cyanobacteriota</taxon>
        <taxon>Cyanophyceae</taxon>
        <taxon>Pseudanabaenales</taxon>
        <taxon>Pseudanabaenaceae</taxon>
        <taxon>Pseudanabaena</taxon>
    </lineage>
</organism>
<evidence type="ECO:0000313" key="1">
    <source>
        <dbReference type="EMBL" id="MEA5475992.1"/>
    </source>
</evidence>
<dbReference type="SUPFAM" id="SSF52980">
    <property type="entry name" value="Restriction endonuclease-like"/>
    <property type="match status" value="1"/>
</dbReference>
<name>A0ABU5TCZ4_9CYAN</name>
<reference evidence="1 2" key="1">
    <citation type="submission" date="2023-12" db="EMBL/GenBank/DDBJ databases">
        <title>Baltic Sea Cyanobacteria.</title>
        <authorList>
            <person name="Delbaje E."/>
            <person name="Fewer D.P."/>
            <person name="Shishido T.K."/>
        </authorList>
    </citation>
    <scope>NUCLEOTIDE SEQUENCE [LARGE SCALE GENOMIC DNA]</scope>
    <source>
        <strain evidence="1 2">UHCC 0370</strain>
    </source>
</reference>
<dbReference type="InterPro" id="IPR011335">
    <property type="entry name" value="Restrct_endonuc-II-like"/>
</dbReference>
<sequence>MPALDLFHNAAKQALIKDGWTITHDPLHLRWGRKDMYVDLGAKKLIIAERSEQKIAVEVKSFTGESEMQAFRDAIGQFAIYRSVLRRTNPDYLLYLAIRDVVYTSFFEEPIGQILIEDENLKLIIFDAEKEVISQWKN</sequence>
<comment type="caution">
    <text evidence="1">The sequence shown here is derived from an EMBL/GenBank/DDBJ whole genome shotgun (WGS) entry which is preliminary data.</text>
</comment>
<accession>A0ABU5TCZ4</accession>